<dbReference type="InterPro" id="IPR020846">
    <property type="entry name" value="MFS_dom"/>
</dbReference>
<keyword evidence="2" id="KW-0813">Transport</keyword>
<feature type="transmembrane region" description="Helical" evidence="7">
    <location>
        <begin position="276"/>
        <end position="296"/>
    </location>
</feature>
<gene>
    <name evidence="9" type="ORF">ORV05_16305</name>
</gene>
<evidence type="ECO:0000256" key="2">
    <source>
        <dbReference type="ARBA" id="ARBA00022448"/>
    </source>
</evidence>
<keyword evidence="10" id="KW-1185">Reference proteome</keyword>
<dbReference type="PANTHER" id="PTHR42718">
    <property type="entry name" value="MAJOR FACILITATOR SUPERFAMILY MULTIDRUG TRANSPORTER MFSC"/>
    <property type="match status" value="1"/>
</dbReference>
<feature type="transmembrane region" description="Helical" evidence="7">
    <location>
        <begin position="444"/>
        <end position="464"/>
    </location>
</feature>
<sequence length="492" mass="48976">MTSSPAPGSGQAAGGVHGTRLVAALVFIALVVAVIGSLGAPLITAVAQDYGLSLTAAQWTLTIALLSGAVATPLLGRLGSARRRREVVLATLATVTAGSVATVVPAPFAVLLAGRAAQGAGLGLTALMMATARRHLGERAPATIAMLSVASTAGIGVGYPVAGLLAQVGGVRAAYLLGVVITAAALVTAIAALPRDSADAPVGETVDWFGALLLSLGLVAVLVVTSQSGLWTGRPLLAGLILAAGLALLACWVVVELRVPRPLVDPAALRHPAVAAANLVMGVSGIAMYLLFTLITRYVQTPPQSGYGYGLTEVEAGLVLVPFSVLGFAAGRVVPRLRQRVGPFALLAAGGVVVVAACVLFAITRTSGVAWPIVAMGVLGFGVGCFSAAMPQAILAVTPAEETAAAMSVNQVVRSMGFSLGSALGGLVLAAYTVPGHFVPTGSGYTTAAWTAAALGVAGIALAAGTAPARRRRTSPAAPEGASPSPSATRHR</sequence>
<dbReference type="SUPFAM" id="SSF103473">
    <property type="entry name" value="MFS general substrate transporter"/>
    <property type="match status" value="1"/>
</dbReference>
<evidence type="ECO:0000256" key="7">
    <source>
        <dbReference type="SAM" id="Phobius"/>
    </source>
</evidence>
<accession>A0ABY7BBA9</accession>
<feature type="transmembrane region" description="Helical" evidence="7">
    <location>
        <begin position="369"/>
        <end position="391"/>
    </location>
</feature>
<name>A0ABY7BBA9_9PSEU</name>
<organism evidence="9 10">
    <name type="scientific">Amycolatopsis cynarae</name>
    <dbReference type="NCBI Taxonomy" id="2995223"/>
    <lineage>
        <taxon>Bacteria</taxon>
        <taxon>Bacillati</taxon>
        <taxon>Actinomycetota</taxon>
        <taxon>Actinomycetes</taxon>
        <taxon>Pseudonocardiales</taxon>
        <taxon>Pseudonocardiaceae</taxon>
        <taxon>Amycolatopsis</taxon>
    </lineage>
</organism>
<dbReference type="InterPro" id="IPR036259">
    <property type="entry name" value="MFS_trans_sf"/>
</dbReference>
<reference evidence="9" key="1">
    <citation type="submission" date="2022-11" db="EMBL/GenBank/DDBJ databases">
        <authorList>
            <person name="Mo P."/>
        </authorList>
    </citation>
    <scope>NUCLEOTIDE SEQUENCE</scope>
    <source>
        <strain evidence="9">HUAS 11-8</strain>
    </source>
</reference>
<dbReference type="EMBL" id="CP113836">
    <property type="protein sequence ID" value="WAL69260.1"/>
    <property type="molecule type" value="Genomic_DNA"/>
</dbReference>
<feature type="transmembrane region" description="Helical" evidence="7">
    <location>
        <begin position="173"/>
        <end position="193"/>
    </location>
</feature>
<feature type="transmembrane region" description="Helical" evidence="7">
    <location>
        <begin position="21"/>
        <end position="44"/>
    </location>
</feature>
<dbReference type="InterPro" id="IPR011701">
    <property type="entry name" value="MFS"/>
</dbReference>
<keyword evidence="5 7" id="KW-0472">Membrane</keyword>
<feature type="domain" description="Major facilitator superfamily (MFS) profile" evidence="8">
    <location>
        <begin position="17"/>
        <end position="471"/>
    </location>
</feature>
<comment type="subcellular location">
    <subcellularLocation>
        <location evidence="1">Cell membrane</location>
        <topology evidence="1">Multi-pass membrane protein</topology>
    </subcellularLocation>
</comment>
<dbReference type="Pfam" id="PF07690">
    <property type="entry name" value="MFS_1"/>
    <property type="match status" value="1"/>
</dbReference>
<dbReference type="PROSITE" id="PS50850">
    <property type="entry name" value="MFS"/>
    <property type="match status" value="1"/>
</dbReference>
<keyword evidence="3 7" id="KW-0812">Transmembrane</keyword>
<feature type="transmembrane region" description="Helical" evidence="7">
    <location>
        <begin position="56"/>
        <end position="75"/>
    </location>
</feature>
<feature type="compositionally biased region" description="Low complexity" evidence="6">
    <location>
        <begin position="475"/>
        <end position="492"/>
    </location>
</feature>
<proteinExistence type="predicted"/>
<dbReference type="Gene3D" id="1.20.1250.20">
    <property type="entry name" value="MFS general substrate transporter like domains"/>
    <property type="match status" value="1"/>
</dbReference>
<evidence type="ECO:0000256" key="4">
    <source>
        <dbReference type="ARBA" id="ARBA00022989"/>
    </source>
</evidence>
<feature type="transmembrane region" description="Helical" evidence="7">
    <location>
        <begin position="205"/>
        <end position="224"/>
    </location>
</feature>
<dbReference type="Proteomes" id="UP001163203">
    <property type="component" value="Chromosome"/>
</dbReference>
<evidence type="ECO:0000256" key="5">
    <source>
        <dbReference type="ARBA" id="ARBA00023136"/>
    </source>
</evidence>
<dbReference type="PANTHER" id="PTHR42718:SF9">
    <property type="entry name" value="MAJOR FACILITATOR SUPERFAMILY MULTIDRUG TRANSPORTER MFSC"/>
    <property type="match status" value="1"/>
</dbReference>
<dbReference type="RefSeq" id="WP_268759347.1">
    <property type="nucleotide sequence ID" value="NZ_CP113836.1"/>
</dbReference>
<feature type="transmembrane region" description="Helical" evidence="7">
    <location>
        <begin position="87"/>
        <end position="110"/>
    </location>
</feature>
<feature type="transmembrane region" description="Helical" evidence="7">
    <location>
        <begin position="144"/>
        <end position="167"/>
    </location>
</feature>
<dbReference type="Gene3D" id="1.20.1720.10">
    <property type="entry name" value="Multidrug resistance protein D"/>
    <property type="match status" value="1"/>
</dbReference>
<keyword evidence="4 7" id="KW-1133">Transmembrane helix</keyword>
<evidence type="ECO:0000313" key="10">
    <source>
        <dbReference type="Proteomes" id="UP001163203"/>
    </source>
</evidence>
<feature type="transmembrane region" description="Helical" evidence="7">
    <location>
        <begin position="412"/>
        <end position="432"/>
    </location>
</feature>
<feature type="transmembrane region" description="Helical" evidence="7">
    <location>
        <begin position="236"/>
        <end position="255"/>
    </location>
</feature>
<feature type="transmembrane region" description="Helical" evidence="7">
    <location>
        <begin position="341"/>
        <end position="363"/>
    </location>
</feature>
<feature type="region of interest" description="Disordered" evidence="6">
    <location>
        <begin position="468"/>
        <end position="492"/>
    </location>
</feature>
<evidence type="ECO:0000256" key="1">
    <source>
        <dbReference type="ARBA" id="ARBA00004651"/>
    </source>
</evidence>
<evidence type="ECO:0000256" key="6">
    <source>
        <dbReference type="SAM" id="MobiDB-lite"/>
    </source>
</evidence>
<protein>
    <submittedName>
        <fullName evidence="9">MFS transporter</fullName>
    </submittedName>
</protein>
<evidence type="ECO:0000313" key="9">
    <source>
        <dbReference type="EMBL" id="WAL69260.1"/>
    </source>
</evidence>
<evidence type="ECO:0000259" key="8">
    <source>
        <dbReference type="PROSITE" id="PS50850"/>
    </source>
</evidence>
<evidence type="ECO:0000256" key="3">
    <source>
        <dbReference type="ARBA" id="ARBA00022692"/>
    </source>
</evidence>